<protein>
    <submittedName>
        <fullName evidence="3">VOC family protein</fullName>
    </submittedName>
</protein>
<dbReference type="PROSITE" id="PS51819">
    <property type="entry name" value="VOC"/>
    <property type="match status" value="2"/>
</dbReference>
<dbReference type="GO" id="GO:0004462">
    <property type="term" value="F:lactoylglutathione lyase activity"/>
    <property type="evidence" value="ECO:0007669"/>
    <property type="project" value="InterPro"/>
</dbReference>
<keyword evidence="4" id="KW-1185">Reference proteome</keyword>
<dbReference type="PROSITE" id="PS00934">
    <property type="entry name" value="GLYOXALASE_I_1"/>
    <property type="match status" value="2"/>
</dbReference>
<dbReference type="InterPro" id="IPR037523">
    <property type="entry name" value="VOC_core"/>
</dbReference>
<dbReference type="InterPro" id="IPR004360">
    <property type="entry name" value="Glyas_Fos-R_dOase_dom"/>
</dbReference>
<proteinExistence type="predicted"/>
<feature type="domain" description="VOC" evidence="2">
    <location>
        <begin position="169"/>
        <end position="283"/>
    </location>
</feature>
<dbReference type="InterPro" id="IPR029068">
    <property type="entry name" value="Glyas_Bleomycin-R_OHBP_Dase"/>
</dbReference>
<dbReference type="EMBL" id="CP126114">
    <property type="protein sequence ID" value="WHY87481.1"/>
    <property type="molecule type" value="Genomic_DNA"/>
</dbReference>
<evidence type="ECO:0000259" key="2">
    <source>
        <dbReference type="PROSITE" id="PS51819"/>
    </source>
</evidence>
<keyword evidence="1" id="KW-0479">Metal-binding</keyword>
<name>A0AA95MPC7_9BACI</name>
<organism evidence="3 4">
    <name type="scientific">Neobacillus novalis</name>
    <dbReference type="NCBI Taxonomy" id="220687"/>
    <lineage>
        <taxon>Bacteria</taxon>
        <taxon>Bacillati</taxon>
        <taxon>Bacillota</taxon>
        <taxon>Bacilli</taxon>
        <taxon>Bacillales</taxon>
        <taxon>Bacillaceae</taxon>
        <taxon>Neobacillus</taxon>
    </lineage>
</organism>
<dbReference type="PANTHER" id="PTHR43279:SF1">
    <property type="entry name" value="CATECHOL-2,3-DIOXYGENASE"/>
    <property type="match status" value="1"/>
</dbReference>
<dbReference type="GO" id="GO:0046872">
    <property type="term" value="F:metal ion binding"/>
    <property type="evidence" value="ECO:0007669"/>
    <property type="project" value="UniProtKB-KW"/>
</dbReference>
<accession>A0AA95MPC7</accession>
<evidence type="ECO:0000313" key="4">
    <source>
        <dbReference type="Proteomes" id="UP001178288"/>
    </source>
</evidence>
<dbReference type="AlphaFoldDB" id="A0AA95MPC7"/>
<gene>
    <name evidence="3" type="ORF">QNH39_06405</name>
</gene>
<evidence type="ECO:0000256" key="1">
    <source>
        <dbReference type="ARBA" id="ARBA00022723"/>
    </source>
</evidence>
<feature type="domain" description="VOC" evidence="2">
    <location>
        <begin position="10"/>
        <end position="126"/>
    </location>
</feature>
<dbReference type="Proteomes" id="UP001178288">
    <property type="component" value="Chromosome"/>
</dbReference>
<dbReference type="InterPro" id="IPR018146">
    <property type="entry name" value="Glyoxalase_1_CS"/>
</dbReference>
<sequence>MGFHKKPTTFIGHVKVKVENLQRSIEFYQDVLGFNILEQTTSTVKLTTDGKTSFLSLEQPENVIPKQGRTTGLYHFAILLPDQSALANIVVHLVGKGVRFGSSDHLVSEALYLHDPDGNEIEIYRDRAPFEWNWNSDEVAMTVDPLDFENLLKYATPSKPWQGMPAETVMGHIHLHVSELKKTEEFYVKGLGMDVVNRFGGQALFLSYGKYHHHVGVNTWNGAGAPAPAKNSVGLESFTLIFDNEGARKQAITNLKRIDADVFEDNNNYITFDPSGNRIELAV</sequence>
<dbReference type="KEGG" id="nnv:QNH39_06405"/>
<evidence type="ECO:0000313" key="3">
    <source>
        <dbReference type="EMBL" id="WHY87481.1"/>
    </source>
</evidence>
<dbReference type="Pfam" id="PF00903">
    <property type="entry name" value="Glyoxalase"/>
    <property type="match status" value="2"/>
</dbReference>
<reference evidence="3" key="1">
    <citation type="submission" date="2023-05" db="EMBL/GenBank/DDBJ databases">
        <title>Comparative genomics of Bacillaceae isolates and their secondary metabolite potential.</title>
        <authorList>
            <person name="Song L."/>
            <person name="Nielsen L.J."/>
            <person name="Mohite O."/>
            <person name="Xu X."/>
            <person name="Weber T."/>
            <person name="Kovacs A.T."/>
        </authorList>
    </citation>
    <scope>NUCLEOTIDE SEQUENCE</scope>
    <source>
        <strain evidence="3">XLM17</strain>
    </source>
</reference>
<dbReference type="SUPFAM" id="SSF54593">
    <property type="entry name" value="Glyoxalase/Bleomycin resistance protein/Dihydroxybiphenyl dioxygenase"/>
    <property type="match status" value="2"/>
</dbReference>
<dbReference type="RefSeq" id="WP_066083687.1">
    <property type="nucleotide sequence ID" value="NZ_CP126114.1"/>
</dbReference>
<dbReference type="PANTHER" id="PTHR43279">
    <property type="entry name" value="CATECHOL-2,3-DIOXYGENASE"/>
    <property type="match status" value="1"/>
</dbReference>
<dbReference type="Gene3D" id="3.10.180.10">
    <property type="entry name" value="2,3-Dihydroxybiphenyl 1,2-Dioxygenase, domain 1"/>
    <property type="match status" value="2"/>
</dbReference>